<evidence type="ECO:0000313" key="2">
    <source>
        <dbReference type="Proteomes" id="UP000178109"/>
    </source>
</evidence>
<comment type="caution">
    <text evidence="1">The sequence shown here is derived from an EMBL/GenBank/DDBJ whole genome shotgun (WGS) entry which is preliminary data.</text>
</comment>
<gene>
    <name evidence="1" type="ORF">A3H70_03075</name>
</gene>
<evidence type="ECO:0000313" key="1">
    <source>
        <dbReference type="EMBL" id="OGY91296.1"/>
    </source>
</evidence>
<dbReference type="GO" id="GO:0006229">
    <property type="term" value="P:dUTP biosynthetic process"/>
    <property type="evidence" value="ECO:0007669"/>
    <property type="project" value="InterPro"/>
</dbReference>
<dbReference type="AlphaFoldDB" id="A0A1G2BR20"/>
<dbReference type="Gene3D" id="2.70.40.10">
    <property type="match status" value="1"/>
</dbReference>
<protein>
    <submittedName>
        <fullName evidence="1">Uncharacterized protein</fullName>
    </submittedName>
</protein>
<name>A0A1G2BR20_9BACT</name>
<dbReference type="Proteomes" id="UP000178109">
    <property type="component" value="Unassembled WGS sequence"/>
</dbReference>
<reference evidence="1 2" key="1">
    <citation type="journal article" date="2016" name="Nat. Commun.">
        <title>Thousands of microbial genomes shed light on interconnected biogeochemical processes in an aquifer system.</title>
        <authorList>
            <person name="Anantharaman K."/>
            <person name="Brown C.T."/>
            <person name="Hug L.A."/>
            <person name="Sharon I."/>
            <person name="Castelle C.J."/>
            <person name="Probst A.J."/>
            <person name="Thomas B.C."/>
            <person name="Singh A."/>
            <person name="Wilkins M.J."/>
            <person name="Karaoz U."/>
            <person name="Brodie E.L."/>
            <person name="Williams K.H."/>
            <person name="Hubbard S.S."/>
            <person name="Banfield J.F."/>
        </authorList>
    </citation>
    <scope>NUCLEOTIDE SEQUENCE [LARGE SCALE GENOMIC DNA]</scope>
</reference>
<dbReference type="InterPro" id="IPR036157">
    <property type="entry name" value="dUTPase-like_sf"/>
</dbReference>
<dbReference type="EMBL" id="MHKO01000049">
    <property type="protein sequence ID" value="OGY91296.1"/>
    <property type="molecule type" value="Genomic_DNA"/>
</dbReference>
<dbReference type="GO" id="GO:0008829">
    <property type="term" value="F:dCTP deaminase activity"/>
    <property type="evidence" value="ECO:0007669"/>
    <property type="project" value="InterPro"/>
</dbReference>
<dbReference type="STRING" id="1798553.A3H70_03075"/>
<accession>A0A1G2BR20</accession>
<dbReference type="Pfam" id="PF22769">
    <property type="entry name" value="DCD"/>
    <property type="match status" value="1"/>
</dbReference>
<organism evidence="1 2">
    <name type="scientific">Candidatus Komeilibacteria bacterium RIFCSPLOWO2_02_FULL_48_11</name>
    <dbReference type="NCBI Taxonomy" id="1798553"/>
    <lineage>
        <taxon>Bacteria</taxon>
        <taxon>Candidatus Komeiliibacteriota</taxon>
    </lineage>
</organism>
<dbReference type="InterPro" id="IPR011962">
    <property type="entry name" value="dCTP_deaminase"/>
</dbReference>
<sequence length="96" mass="10853">MILTHDVILREIKAGNIKIEPFEAMQTGPASVDLHLGNLFRIFKRHRDVVQVTGAKLFGPYTGRKNMPICVSKVRGESCLYLIDKLEKKSKNDAIE</sequence>
<dbReference type="SUPFAM" id="SSF51283">
    <property type="entry name" value="dUTPase-like"/>
    <property type="match status" value="1"/>
</dbReference>
<proteinExistence type="predicted"/>